<feature type="region of interest" description="Disordered" evidence="1">
    <location>
        <begin position="14"/>
        <end position="61"/>
    </location>
</feature>
<name>A0AAW1U590_9CUCU</name>
<dbReference type="AlphaFoldDB" id="A0AAW1U590"/>
<evidence type="ECO:0000256" key="1">
    <source>
        <dbReference type="SAM" id="MobiDB-lite"/>
    </source>
</evidence>
<proteinExistence type="predicted"/>
<dbReference type="EMBL" id="JARQZJ010000046">
    <property type="protein sequence ID" value="KAK9878134.1"/>
    <property type="molecule type" value="Genomic_DNA"/>
</dbReference>
<dbReference type="Proteomes" id="UP001431783">
    <property type="component" value="Unassembled WGS sequence"/>
</dbReference>
<organism evidence="2 3">
    <name type="scientific">Henosepilachna vigintioctopunctata</name>
    <dbReference type="NCBI Taxonomy" id="420089"/>
    <lineage>
        <taxon>Eukaryota</taxon>
        <taxon>Metazoa</taxon>
        <taxon>Ecdysozoa</taxon>
        <taxon>Arthropoda</taxon>
        <taxon>Hexapoda</taxon>
        <taxon>Insecta</taxon>
        <taxon>Pterygota</taxon>
        <taxon>Neoptera</taxon>
        <taxon>Endopterygota</taxon>
        <taxon>Coleoptera</taxon>
        <taxon>Polyphaga</taxon>
        <taxon>Cucujiformia</taxon>
        <taxon>Coccinelloidea</taxon>
        <taxon>Coccinellidae</taxon>
        <taxon>Epilachninae</taxon>
        <taxon>Epilachnini</taxon>
        <taxon>Henosepilachna</taxon>
    </lineage>
</organism>
<evidence type="ECO:0000313" key="2">
    <source>
        <dbReference type="EMBL" id="KAK9878134.1"/>
    </source>
</evidence>
<evidence type="ECO:0000313" key="3">
    <source>
        <dbReference type="Proteomes" id="UP001431783"/>
    </source>
</evidence>
<comment type="caution">
    <text evidence="2">The sequence shown here is derived from an EMBL/GenBank/DDBJ whole genome shotgun (WGS) entry which is preliminary data.</text>
</comment>
<gene>
    <name evidence="2" type="ORF">WA026_021150</name>
</gene>
<accession>A0AAW1U590</accession>
<reference evidence="2 3" key="1">
    <citation type="submission" date="2023-03" db="EMBL/GenBank/DDBJ databases">
        <title>Genome insight into feeding habits of ladybird beetles.</title>
        <authorList>
            <person name="Li H.-S."/>
            <person name="Huang Y.-H."/>
            <person name="Pang H."/>
        </authorList>
    </citation>
    <scope>NUCLEOTIDE SEQUENCE [LARGE SCALE GENOMIC DNA]</scope>
    <source>
        <strain evidence="2">SYSU_2023b</strain>
        <tissue evidence="2">Whole body</tissue>
    </source>
</reference>
<protein>
    <submittedName>
        <fullName evidence="2">Uncharacterized protein</fullName>
    </submittedName>
</protein>
<keyword evidence="3" id="KW-1185">Reference proteome</keyword>
<sequence length="153" mass="17346">MSYEKEQAKLDKLWQDIMPASEDDFSPDISEYNPSDFESSDEGNAYTPKKKRNFSQNENLPNSVPVTSVSIRVLTAEDFQTSGNINEIIEQVIASNLDYEAEPIEENSGNTFTWSDLIGKYLRSFPFTARNVGISTNLLKQLPQKQLCLACFF</sequence>